<keyword evidence="2" id="KW-0436">Ligase</keyword>
<accession>A0ABP9IXN6</accession>
<dbReference type="SUPFAM" id="SSF56801">
    <property type="entry name" value="Acetyl-CoA synthetase-like"/>
    <property type="match status" value="1"/>
</dbReference>
<keyword evidence="5" id="KW-1185">Reference proteome</keyword>
<reference evidence="5" key="1">
    <citation type="journal article" date="2019" name="Int. J. Syst. Evol. Microbiol.">
        <title>The Global Catalogue of Microorganisms (GCM) 10K type strain sequencing project: providing services to taxonomists for standard genome sequencing and annotation.</title>
        <authorList>
            <consortium name="The Broad Institute Genomics Platform"/>
            <consortium name="The Broad Institute Genome Sequencing Center for Infectious Disease"/>
            <person name="Wu L."/>
            <person name="Ma J."/>
        </authorList>
    </citation>
    <scope>NUCLEOTIDE SEQUENCE [LARGE SCALE GENOMIC DNA]</scope>
    <source>
        <strain evidence="5">JCM 18409</strain>
    </source>
</reference>
<dbReference type="PANTHER" id="PTHR24096">
    <property type="entry name" value="LONG-CHAIN-FATTY-ACID--COA LIGASE"/>
    <property type="match status" value="1"/>
</dbReference>
<dbReference type="EMBL" id="BAABKB010000012">
    <property type="protein sequence ID" value="GAA5014034.1"/>
    <property type="molecule type" value="Genomic_DNA"/>
</dbReference>
<evidence type="ECO:0000256" key="1">
    <source>
        <dbReference type="ARBA" id="ARBA00006432"/>
    </source>
</evidence>
<evidence type="ECO:0000259" key="3">
    <source>
        <dbReference type="Pfam" id="PF00501"/>
    </source>
</evidence>
<sequence length="354" mass="37683">MTTIDPFDPLEPFDPFDSFDVISPFDENLVIDLPVYETVLGEAAARGTSPALIDGVTGRAIGYRELERATRRLAAGLADAGVEQGDAVALFATNTLWYPAVPHACARTGAVVCVLDSQADEAELAAQLTESGARWLFTTPALLPIVREAQRLRGAGQRPVEEVFTLEPVDGHRSVQDLIASESPEPIVDIEPVTDITVVHHAVGSRRRAQLTHSDIAADLAVLASDNPLEKGERVLAGVPFAQQDGLAFLTQHALRCGAAVVVVPELMHAPELLDAIRDQRVRTAFVTQSVLYGLVASAPEDVDELGSLERVVCVGPELTPDTAETCAALLGVEHIEYLGRQAFAGIAPPLPGA</sequence>
<protein>
    <recommendedName>
        <fullName evidence="3">AMP-dependent synthetase/ligase domain-containing protein</fullName>
    </recommendedName>
</protein>
<dbReference type="InterPro" id="IPR042099">
    <property type="entry name" value="ANL_N_sf"/>
</dbReference>
<organism evidence="4 5">
    <name type="scientific">Streptomyces siamensis</name>
    <dbReference type="NCBI Taxonomy" id="1274986"/>
    <lineage>
        <taxon>Bacteria</taxon>
        <taxon>Bacillati</taxon>
        <taxon>Actinomycetota</taxon>
        <taxon>Actinomycetes</taxon>
        <taxon>Kitasatosporales</taxon>
        <taxon>Streptomycetaceae</taxon>
        <taxon>Streptomyces</taxon>
    </lineage>
</organism>
<evidence type="ECO:0000256" key="2">
    <source>
        <dbReference type="ARBA" id="ARBA00022598"/>
    </source>
</evidence>
<evidence type="ECO:0000313" key="4">
    <source>
        <dbReference type="EMBL" id="GAA5014034.1"/>
    </source>
</evidence>
<dbReference type="InterPro" id="IPR000873">
    <property type="entry name" value="AMP-dep_synth/lig_dom"/>
</dbReference>
<name>A0ABP9IXN6_9ACTN</name>
<dbReference type="PANTHER" id="PTHR24096:SF149">
    <property type="entry name" value="AMP-BINDING DOMAIN-CONTAINING PROTEIN-RELATED"/>
    <property type="match status" value="1"/>
</dbReference>
<proteinExistence type="inferred from homology"/>
<feature type="domain" description="AMP-dependent synthetase/ligase" evidence="3">
    <location>
        <begin position="43"/>
        <end position="333"/>
    </location>
</feature>
<dbReference type="Pfam" id="PF00501">
    <property type="entry name" value="AMP-binding"/>
    <property type="match status" value="1"/>
</dbReference>
<dbReference type="Proteomes" id="UP001501759">
    <property type="component" value="Unassembled WGS sequence"/>
</dbReference>
<evidence type="ECO:0000313" key="5">
    <source>
        <dbReference type="Proteomes" id="UP001501759"/>
    </source>
</evidence>
<dbReference type="Gene3D" id="3.40.50.12780">
    <property type="entry name" value="N-terminal domain of ligase-like"/>
    <property type="match status" value="1"/>
</dbReference>
<gene>
    <name evidence="4" type="ORF">GCM10023335_37290</name>
</gene>
<comment type="similarity">
    <text evidence="1">Belongs to the ATP-dependent AMP-binding enzyme family.</text>
</comment>
<dbReference type="RefSeq" id="WP_345649885.1">
    <property type="nucleotide sequence ID" value="NZ_BAABKB010000012.1"/>
</dbReference>
<comment type="caution">
    <text evidence="4">The sequence shown here is derived from an EMBL/GenBank/DDBJ whole genome shotgun (WGS) entry which is preliminary data.</text>
</comment>